<proteinExistence type="predicted"/>
<accession>A0A3L6G0I3</accession>
<dbReference type="ExpressionAtlas" id="A0A3L6G0I3">
    <property type="expression patterns" value="baseline and differential"/>
</dbReference>
<keyword evidence="2" id="KW-0472">Membrane</keyword>
<keyword evidence="2" id="KW-0812">Transmembrane</keyword>
<sequence>MHTERYPLFLLFFLLVLETIWLMCIEINLAAQRIMPTTTVAITLDLGCCRCKTKIHKILCCLQQRCGFVFDKVVYDKDKVLVSGTFDAMDLVCKLRCKAGHFATKIEIVPPPPPPPQQKKDPPPAQTAPAAAVGSPQQPVVTSNRPDPPPTCTKALIPYPCPYPYPYPLPCPSPQPRSCHCHSCKPPPCPTPPPPPPRPCPTPPPPCPPPVSVCKCPAWTPCQCRGHPWVVCCEENLQPDGPCAVM</sequence>
<evidence type="ECO:0000313" key="3">
    <source>
        <dbReference type="EMBL" id="PWZ40516.1"/>
    </source>
</evidence>
<comment type="caution">
    <text evidence="3">The sequence shown here is derived from an EMBL/GenBank/DDBJ whole genome shotgun (WGS) entry which is preliminary data.</text>
</comment>
<feature type="region of interest" description="Disordered" evidence="1">
    <location>
        <begin position="106"/>
        <end position="149"/>
    </location>
</feature>
<feature type="transmembrane region" description="Helical" evidence="2">
    <location>
        <begin position="6"/>
        <end position="25"/>
    </location>
</feature>
<dbReference type="PRINTS" id="PR01217">
    <property type="entry name" value="PRICHEXTENSN"/>
</dbReference>
<dbReference type="AlphaFoldDB" id="A0A3L6G0I3"/>
<evidence type="ECO:0000313" key="4">
    <source>
        <dbReference type="Proteomes" id="UP000251960"/>
    </source>
</evidence>
<dbReference type="EMBL" id="NCVQ01000003">
    <property type="protein sequence ID" value="PWZ40516.1"/>
    <property type="molecule type" value="Genomic_DNA"/>
</dbReference>
<gene>
    <name evidence="3" type="ORF">Zm00014a_019723</name>
</gene>
<feature type="compositionally biased region" description="Polar residues" evidence="1">
    <location>
        <begin position="135"/>
        <end position="145"/>
    </location>
</feature>
<dbReference type="PANTHER" id="PTHR47005:SF14">
    <property type="entry name" value="HMA DOMAIN-CONTAINING PROTEIN"/>
    <property type="match status" value="1"/>
</dbReference>
<protein>
    <submittedName>
        <fullName evidence="3">Uncharacterized protein</fullName>
    </submittedName>
</protein>
<evidence type="ECO:0000256" key="1">
    <source>
        <dbReference type="SAM" id="MobiDB-lite"/>
    </source>
</evidence>
<reference evidence="3 4" key="1">
    <citation type="journal article" date="2018" name="Nat. Genet.">
        <title>Extensive intraspecific gene order and gene structural variations between Mo17 and other maize genomes.</title>
        <authorList>
            <person name="Sun S."/>
            <person name="Zhou Y."/>
            <person name="Chen J."/>
            <person name="Shi J."/>
            <person name="Zhao H."/>
            <person name="Zhao H."/>
            <person name="Song W."/>
            <person name="Zhang M."/>
            <person name="Cui Y."/>
            <person name="Dong X."/>
            <person name="Liu H."/>
            <person name="Ma X."/>
            <person name="Jiao Y."/>
            <person name="Wang B."/>
            <person name="Wei X."/>
            <person name="Stein J.C."/>
            <person name="Glaubitz J.C."/>
            <person name="Lu F."/>
            <person name="Yu G."/>
            <person name="Liang C."/>
            <person name="Fengler K."/>
            <person name="Li B."/>
            <person name="Rafalski A."/>
            <person name="Schnable P.S."/>
            <person name="Ware D.H."/>
            <person name="Buckler E.S."/>
            <person name="Lai J."/>
        </authorList>
    </citation>
    <scope>NUCLEOTIDE SEQUENCE [LARGE SCALE GENOMIC DNA]</scope>
    <source>
        <strain evidence="4">cv. Missouri 17</strain>
        <tissue evidence="3">Seedling</tissue>
    </source>
</reference>
<dbReference type="Proteomes" id="UP000251960">
    <property type="component" value="Chromosome 2"/>
</dbReference>
<keyword evidence="2" id="KW-1133">Transmembrane helix</keyword>
<dbReference type="PANTHER" id="PTHR47005">
    <property type="entry name" value="HEAVY METAL TRANSPORT/DETOXIFICATION SUPERFAMILY PROTEIN"/>
    <property type="match status" value="1"/>
</dbReference>
<evidence type="ECO:0000256" key="2">
    <source>
        <dbReference type="SAM" id="Phobius"/>
    </source>
</evidence>
<organism evidence="3 4">
    <name type="scientific">Zea mays</name>
    <name type="common">Maize</name>
    <dbReference type="NCBI Taxonomy" id="4577"/>
    <lineage>
        <taxon>Eukaryota</taxon>
        <taxon>Viridiplantae</taxon>
        <taxon>Streptophyta</taxon>
        <taxon>Embryophyta</taxon>
        <taxon>Tracheophyta</taxon>
        <taxon>Spermatophyta</taxon>
        <taxon>Magnoliopsida</taxon>
        <taxon>Liliopsida</taxon>
        <taxon>Poales</taxon>
        <taxon>Poaceae</taxon>
        <taxon>PACMAD clade</taxon>
        <taxon>Panicoideae</taxon>
        <taxon>Andropogonodae</taxon>
        <taxon>Andropogoneae</taxon>
        <taxon>Tripsacinae</taxon>
        <taxon>Zea</taxon>
    </lineage>
</organism>
<dbReference type="Gene3D" id="3.30.70.100">
    <property type="match status" value="1"/>
</dbReference>
<name>A0A3L6G0I3_MAIZE</name>